<feature type="region of interest" description="Disordered" evidence="1">
    <location>
        <begin position="1"/>
        <end position="22"/>
    </location>
</feature>
<dbReference type="EMBL" id="JARQZJ010000104">
    <property type="protein sequence ID" value="KAK9887024.1"/>
    <property type="molecule type" value="Genomic_DNA"/>
</dbReference>
<reference evidence="2 3" key="1">
    <citation type="submission" date="2023-03" db="EMBL/GenBank/DDBJ databases">
        <title>Genome insight into feeding habits of ladybird beetles.</title>
        <authorList>
            <person name="Li H.-S."/>
            <person name="Huang Y.-H."/>
            <person name="Pang H."/>
        </authorList>
    </citation>
    <scope>NUCLEOTIDE SEQUENCE [LARGE SCALE GENOMIC DNA]</scope>
    <source>
        <strain evidence="2">SYSU_2023b</strain>
        <tissue evidence="2">Whole body</tissue>
    </source>
</reference>
<dbReference type="AlphaFoldDB" id="A0AAW1V569"/>
<organism evidence="2 3">
    <name type="scientific">Henosepilachna vigintioctopunctata</name>
    <dbReference type="NCBI Taxonomy" id="420089"/>
    <lineage>
        <taxon>Eukaryota</taxon>
        <taxon>Metazoa</taxon>
        <taxon>Ecdysozoa</taxon>
        <taxon>Arthropoda</taxon>
        <taxon>Hexapoda</taxon>
        <taxon>Insecta</taxon>
        <taxon>Pterygota</taxon>
        <taxon>Neoptera</taxon>
        <taxon>Endopterygota</taxon>
        <taxon>Coleoptera</taxon>
        <taxon>Polyphaga</taxon>
        <taxon>Cucujiformia</taxon>
        <taxon>Coccinelloidea</taxon>
        <taxon>Coccinellidae</taxon>
        <taxon>Epilachninae</taxon>
        <taxon>Epilachnini</taxon>
        <taxon>Henosepilachna</taxon>
    </lineage>
</organism>
<comment type="caution">
    <text evidence="2">The sequence shown here is derived from an EMBL/GenBank/DDBJ whole genome shotgun (WGS) entry which is preliminary data.</text>
</comment>
<dbReference type="InterPro" id="IPR036691">
    <property type="entry name" value="Endo/exonu/phosph_ase_sf"/>
</dbReference>
<accession>A0AAW1V569</accession>
<dbReference type="Proteomes" id="UP001431783">
    <property type="component" value="Unassembled WGS sequence"/>
</dbReference>
<evidence type="ECO:0000313" key="2">
    <source>
        <dbReference type="EMBL" id="KAK9887024.1"/>
    </source>
</evidence>
<evidence type="ECO:0000313" key="3">
    <source>
        <dbReference type="Proteomes" id="UP001431783"/>
    </source>
</evidence>
<protein>
    <submittedName>
        <fullName evidence="2">Uncharacterized protein</fullName>
    </submittedName>
</protein>
<name>A0AAW1V569_9CUCU</name>
<keyword evidence="3" id="KW-1185">Reference proteome</keyword>
<dbReference type="SUPFAM" id="SSF56219">
    <property type="entry name" value="DNase I-like"/>
    <property type="match status" value="1"/>
</dbReference>
<evidence type="ECO:0000256" key="1">
    <source>
        <dbReference type="SAM" id="MobiDB-lite"/>
    </source>
</evidence>
<dbReference type="Gene3D" id="3.60.10.10">
    <property type="entry name" value="Endonuclease/exonuclease/phosphatase"/>
    <property type="match status" value="1"/>
</dbReference>
<sequence length="264" mass="30110">MSSGNVKSNNDKREGGIIINPQPVNRLDNGDYNVVMRFLCDKTKNSHRKNPNENRDDINDWEIVSHKKYRPERPTRKNRPGPLNVINNDATLLKVAQIMLFLFLSSLAPEITKEDVIQYLEAPSEGKLSETALLRDPKSNTPKQLRILNINVRSLENISRKLLQLKSFIDDKNLDVLSVTGHWMSEEQIGALCINGYNTLSFSARKDSAGGGTAIFVRDGLKASKRNFRIDYNMEKNIEYACVLVENFNVHVVVMYRIISNRTF</sequence>
<proteinExistence type="predicted"/>
<gene>
    <name evidence="2" type="ORF">WA026_019949</name>
</gene>